<organism evidence="2 3">
    <name type="scientific">Dentiscutata erythropus</name>
    <dbReference type="NCBI Taxonomy" id="1348616"/>
    <lineage>
        <taxon>Eukaryota</taxon>
        <taxon>Fungi</taxon>
        <taxon>Fungi incertae sedis</taxon>
        <taxon>Mucoromycota</taxon>
        <taxon>Glomeromycotina</taxon>
        <taxon>Glomeromycetes</taxon>
        <taxon>Diversisporales</taxon>
        <taxon>Gigasporaceae</taxon>
        <taxon>Dentiscutata</taxon>
    </lineage>
</organism>
<protein>
    <submittedName>
        <fullName evidence="2">9245_t:CDS:1</fullName>
    </submittedName>
</protein>
<dbReference type="Proteomes" id="UP000789405">
    <property type="component" value="Unassembled WGS sequence"/>
</dbReference>
<evidence type="ECO:0000313" key="2">
    <source>
        <dbReference type="EMBL" id="CAG8661009.1"/>
    </source>
</evidence>
<reference evidence="2" key="1">
    <citation type="submission" date="2021-06" db="EMBL/GenBank/DDBJ databases">
        <authorList>
            <person name="Kallberg Y."/>
            <person name="Tangrot J."/>
            <person name="Rosling A."/>
        </authorList>
    </citation>
    <scope>NUCLEOTIDE SEQUENCE</scope>
    <source>
        <strain evidence="2">MA453B</strain>
    </source>
</reference>
<dbReference type="AlphaFoldDB" id="A0A9N9E184"/>
<feature type="signal peptide" evidence="1">
    <location>
        <begin position="1"/>
        <end position="23"/>
    </location>
</feature>
<dbReference type="EMBL" id="CAJVPY010006347">
    <property type="protein sequence ID" value="CAG8661009.1"/>
    <property type="molecule type" value="Genomic_DNA"/>
</dbReference>
<proteinExistence type="predicted"/>
<sequence length="124" mass="14392">MLSIIFCFIVLFLLSKLFEKALDLGENKDHGTGNDTLKVEDVPEEMLDILISFVQENNKKLEWLARNKIYAEAGEVAALVEELAELIDEQQEKIARCIFHQQLYENNILIEEFMTIKKASRFKL</sequence>
<evidence type="ECO:0000256" key="1">
    <source>
        <dbReference type="SAM" id="SignalP"/>
    </source>
</evidence>
<comment type="caution">
    <text evidence="2">The sequence shown here is derived from an EMBL/GenBank/DDBJ whole genome shotgun (WGS) entry which is preliminary data.</text>
</comment>
<name>A0A9N9E184_9GLOM</name>
<gene>
    <name evidence="2" type="ORF">DERYTH_LOCUS10712</name>
</gene>
<evidence type="ECO:0000313" key="3">
    <source>
        <dbReference type="Proteomes" id="UP000789405"/>
    </source>
</evidence>
<keyword evidence="3" id="KW-1185">Reference proteome</keyword>
<accession>A0A9N9E184</accession>
<feature type="chain" id="PRO_5040348747" evidence="1">
    <location>
        <begin position="24"/>
        <end position="124"/>
    </location>
</feature>
<dbReference type="OrthoDB" id="2465736at2759"/>
<keyword evidence="1" id="KW-0732">Signal</keyword>